<evidence type="ECO:0000256" key="6">
    <source>
        <dbReference type="ARBA" id="ARBA00022741"/>
    </source>
</evidence>
<comment type="similarity">
    <text evidence="3">Belongs to the DNA2/NAM7 helicase family.</text>
</comment>
<sequence length="948" mass="106438">MCTSCEDAISDFVGRHLALLEEERKEECEQAIRLITTSQGIGCLKNVSVFSYSSCLGGYVLVEFRSAKNSVLQVHSLACRDVVGVIEGSNIRDTPIATGVVKFSTNEGIGVSFEDIDNFSEEDGVVYTLVKLANDVTYSRLKSSLKSLAQIRKPGKVLTELLFGENTCLERSSLSPLVLNPKGEINYINDSLHADQKEAVKFALEMKNLAVIHGPPGTGKTTTLVEIILHMIQARSKVLVCAPSNIAVDNLVERLANHNVKMVRLGHPGRVMDSITRYSLDAVVDTSSSTQIIKDVRKEMNYVLRKLKARHRNETFSELHSELKYLRKELQQRESRALNEVLQGSDVVLSTLVTSSDVGPLKHLPDDHFHCVIIDECSQALEAACWIALPRAPKAIFAGDYLQLPPTVISQRAEQGGLGLSLMERAVEKFGTEGYRLLKRQFRMHTDIMTWPSQEMYGGQLEADPSVASHLLKHLPLVKSTDETEMTLLLVDTAGCHLEEEDFETSRCNRGEAGIIAILIKKLVAANVQENSIAVITPYNYQVDMIRAYVTHLKGIEVRSVDGFQGREKEAILLSMVRSNPQRELGFICDRRRLNVAVTRARRFLCVVADSSTVCYDSTLESLISYIGQHGVVHSAEQYLSDMETPKEVLQNLKLQSHRKVKNEKGAQMKPKRQKKKSIEAQEKLDVNIASEMENQQAEGEQVTEDYYQSFLQEFVNKSEQMELKFPKSLSAYDRRLIHEAASKLNLLHTSVGKGNDRYIVVNKVSAARRFNGNMNTLDKSNDILEDKIGESNYFSSQHVKCTAKQVINPLANLSTPKPYGHSDMKKSEYKKGEKAIKKSRKRQEPEDFDSVIAEFQEMDKRCSWSSCRIPTDLVGLSCTYCKQRFCISHGLPEVHGCGEAARKSAKHEFHHPKPVKPDLLKRSSLSKKLEKKLTQMAEERKSQKKES</sequence>
<keyword evidence="6" id="KW-0547">Nucleotide-binding</keyword>
<keyword evidence="20" id="KW-1185">Reference proteome</keyword>
<dbReference type="SUPFAM" id="SSF52540">
    <property type="entry name" value="P-loop containing nucleoside triphosphate hydrolases"/>
    <property type="match status" value="1"/>
</dbReference>
<dbReference type="InterPro" id="IPR001374">
    <property type="entry name" value="R3H_dom"/>
</dbReference>
<dbReference type="InterPro" id="IPR014001">
    <property type="entry name" value="Helicase_ATP-bd"/>
</dbReference>
<dbReference type="Proteomes" id="UP000027135">
    <property type="component" value="Unassembled WGS sequence"/>
</dbReference>
<dbReference type="Gene3D" id="3.30.1370.50">
    <property type="entry name" value="R3H-like domain"/>
    <property type="match status" value="1"/>
</dbReference>
<name>A0A067R0T2_ZOONE</name>
<evidence type="ECO:0000256" key="9">
    <source>
        <dbReference type="ARBA" id="ARBA00022806"/>
    </source>
</evidence>
<feature type="domain" description="R3H" evidence="18">
    <location>
        <begin position="702"/>
        <end position="766"/>
    </location>
</feature>
<dbReference type="GO" id="GO:0003677">
    <property type="term" value="F:DNA binding"/>
    <property type="evidence" value="ECO:0007669"/>
    <property type="project" value="UniProtKB-ARBA"/>
</dbReference>
<evidence type="ECO:0000313" key="19">
    <source>
        <dbReference type="EMBL" id="KDR11095.1"/>
    </source>
</evidence>
<feature type="compositionally biased region" description="Basic residues" evidence="16">
    <location>
        <begin position="906"/>
        <end position="915"/>
    </location>
</feature>
<dbReference type="InterPro" id="IPR048761">
    <property type="entry name" value="SMUBP-2_HCS1_1B"/>
</dbReference>
<dbReference type="CDD" id="cd18808">
    <property type="entry name" value="SF1_C_Upf1"/>
    <property type="match status" value="1"/>
</dbReference>
<dbReference type="InterPro" id="IPR050534">
    <property type="entry name" value="Coronavir_polyprotein_1ab"/>
</dbReference>
<keyword evidence="10" id="KW-0862">Zinc</keyword>
<dbReference type="GO" id="GO:0005524">
    <property type="term" value="F:ATP binding"/>
    <property type="evidence" value="ECO:0007669"/>
    <property type="project" value="UniProtKB-KW"/>
</dbReference>
<dbReference type="GO" id="GO:0008270">
    <property type="term" value="F:zinc ion binding"/>
    <property type="evidence" value="ECO:0007669"/>
    <property type="project" value="UniProtKB-KW"/>
</dbReference>
<dbReference type="PANTHER" id="PTHR43788:SF8">
    <property type="entry name" value="DNA-BINDING PROTEIN SMUBP-2"/>
    <property type="match status" value="1"/>
</dbReference>
<dbReference type="SUPFAM" id="SSF118310">
    <property type="entry name" value="AN1-like Zinc finger"/>
    <property type="match status" value="1"/>
</dbReference>
<gene>
    <name evidence="19" type="ORF">L798_14680</name>
</gene>
<evidence type="ECO:0000256" key="13">
    <source>
        <dbReference type="ARBA" id="ARBA00023242"/>
    </source>
</evidence>
<keyword evidence="13" id="KW-0539">Nucleus</keyword>
<evidence type="ECO:0000256" key="16">
    <source>
        <dbReference type="SAM" id="MobiDB-lite"/>
    </source>
</evidence>
<evidence type="ECO:0000256" key="3">
    <source>
        <dbReference type="ARBA" id="ARBA00007913"/>
    </source>
</evidence>
<dbReference type="STRING" id="136037.A0A067R0T2"/>
<evidence type="ECO:0000256" key="5">
    <source>
        <dbReference type="ARBA" id="ARBA00022723"/>
    </source>
</evidence>
<dbReference type="AlphaFoldDB" id="A0A067R0T2"/>
<dbReference type="InterPro" id="IPR027417">
    <property type="entry name" value="P-loop_NTPase"/>
</dbReference>
<evidence type="ECO:0000256" key="2">
    <source>
        <dbReference type="ARBA" id="ARBA00004496"/>
    </source>
</evidence>
<dbReference type="GO" id="GO:0003723">
    <property type="term" value="F:RNA binding"/>
    <property type="evidence" value="ECO:0007669"/>
    <property type="project" value="UniProtKB-KW"/>
</dbReference>
<organism evidence="19 20">
    <name type="scientific">Zootermopsis nevadensis</name>
    <name type="common">Dampwood termite</name>
    <dbReference type="NCBI Taxonomy" id="136037"/>
    <lineage>
        <taxon>Eukaryota</taxon>
        <taxon>Metazoa</taxon>
        <taxon>Ecdysozoa</taxon>
        <taxon>Arthropoda</taxon>
        <taxon>Hexapoda</taxon>
        <taxon>Insecta</taxon>
        <taxon>Pterygota</taxon>
        <taxon>Neoptera</taxon>
        <taxon>Polyneoptera</taxon>
        <taxon>Dictyoptera</taxon>
        <taxon>Blattodea</taxon>
        <taxon>Blattoidea</taxon>
        <taxon>Termitoidae</taxon>
        <taxon>Termopsidae</taxon>
        <taxon>Zootermopsis</taxon>
    </lineage>
</organism>
<protein>
    <recommendedName>
        <fullName evidence="21">DNA-binding protein SMUBP-2</fullName>
    </recommendedName>
</protein>
<evidence type="ECO:0000259" key="18">
    <source>
        <dbReference type="PROSITE" id="PS51061"/>
    </source>
</evidence>
<dbReference type="Pfam" id="PF01428">
    <property type="entry name" value="zf-AN1"/>
    <property type="match status" value="1"/>
</dbReference>
<keyword evidence="5" id="KW-0479">Metal-binding</keyword>
<evidence type="ECO:0000256" key="4">
    <source>
        <dbReference type="ARBA" id="ARBA00022490"/>
    </source>
</evidence>
<dbReference type="Pfam" id="PF01424">
    <property type="entry name" value="R3H"/>
    <property type="match status" value="1"/>
</dbReference>
<evidence type="ECO:0000256" key="7">
    <source>
        <dbReference type="ARBA" id="ARBA00022771"/>
    </source>
</evidence>
<evidence type="ECO:0000259" key="17">
    <source>
        <dbReference type="PROSITE" id="PS51039"/>
    </source>
</evidence>
<dbReference type="GO" id="GO:0005694">
    <property type="term" value="C:chromosome"/>
    <property type="evidence" value="ECO:0007669"/>
    <property type="project" value="UniProtKB-ARBA"/>
</dbReference>
<dbReference type="InterPro" id="IPR041677">
    <property type="entry name" value="DNA2/NAM7_AAA_11"/>
</dbReference>
<feature type="region of interest" description="Disordered" evidence="16">
    <location>
        <begin position="660"/>
        <end position="679"/>
    </location>
</feature>
<feature type="region of interest" description="Disordered" evidence="16">
    <location>
        <begin position="813"/>
        <end position="844"/>
    </location>
</feature>
<dbReference type="PROSITE" id="PS51061">
    <property type="entry name" value="R3H"/>
    <property type="match status" value="1"/>
</dbReference>
<keyword evidence="9" id="KW-0347">Helicase</keyword>
<dbReference type="GO" id="GO:0005737">
    <property type="term" value="C:cytoplasm"/>
    <property type="evidence" value="ECO:0007669"/>
    <property type="project" value="UniProtKB-SubCell"/>
</dbReference>
<dbReference type="SUPFAM" id="SSF82708">
    <property type="entry name" value="R3H domain"/>
    <property type="match status" value="1"/>
</dbReference>
<feature type="compositionally biased region" description="Basic and acidic residues" evidence="16">
    <location>
        <begin position="821"/>
        <end position="837"/>
    </location>
</feature>
<accession>A0A067R0T2</accession>
<dbReference type="Gene3D" id="2.40.30.270">
    <property type="match status" value="1"/>
</dbReference>
<dbReference type="OMA" id="TIIHGPP"/>
<evidence type="ECO:0000256" key="8">
    <source>
        <dbReference type="ARBA" id="ARBA00022801"/>
    </source>
</evidence>
<dbReference type="Pfam" id="PF13087">
    <property type="entry name" value="AAA_12"/>
    <property type="match status" value="1"/>
</dbReference>
<evidence type="ECO:0000313" key="20">
    <source>
        <dbReference type="Proteomes" id="UP000027135"/>
    </source>
</evidence>
<dbReference type="EMBL" id="KK853123">
    <property type="protein sequence ID" value="KDR11095.1"/>
    <property type="molecule type" value="Genomic_DNA"/>
</dbReference>
<keyword evidence="12" id="KW-0694">RNA-binding</keyword>
<proteinExistence type="inferred from homology"/>
<dbReference type="GO" id="GO:0005634">
    <property type="term" value="C:nucleus"/>
    <property type="evidence" value="ECO:0007669"/>
    <property type="project" value="UniProtKB-SubCell"/>
</dbReference>
<dbReference type="InterPro" id="IPR047187">
    <property type="entry name" value="SF1_C_Upf1"/>
</dbReference>
<dbReference type="PROSITE" id="PS51039">
    <property type="entry name" value="ZF_AN1"/>
    <property type="match status" value="1"/>
</dbReference>
<dbReference type="PANTHER" id="PTHR43788">
    <property type="entry name" value="DNA2/NAM7 HELICASE FAMILY MEMBER"/>
    <property type="match status" value="1"/>
</dbReference>
<dbReference type="eggNOG" id="KOG1803">
    <property type="taxonomic scope" value="Eukaryota"/>
</dbReference>
<dbReference type="Pfam" id="PF13086">
    <property type="entry name" value="AAA_11"/>
    <property type="match status" value="1"/>
</dbReference>
<dbReference type="InParanoid" id="A0A067R0T2"/>
<evidence type="ECO:0000256" key="11">
    <source>
        <dbReference type="ARBA" id="ARBA00022840"/>
    </source>
</evidence>
<dbReference type="Gene3D" id="3.40.50.300">
    <property type="entry name" value="P-loop containing nucleotide triphosphate hydrolases"/>
    <property type="match status" value="2"/>
</dbReference>
<evidence type="ECO:0000256" key="1">
    <source>
        <dbReference type="ARBA" id="ARBA00004123"/>
    </source>
</evidence>
<keyword evidence="7 15" id="KW-0863">Zinc-finger</keyword>
<evidence type="ECO:0000256" key="10">
    <source>
        <dbReference type="ARBA" id="ARBA00022833"/>
    </source>
</evidence>
<keyword evidence="4" id="KW-0963">Cytoplasm</keyword>
<evidence type="ECO:0000256" key="12">
    <source>
        <dbReference type="ARBA" id="ARBA00022884"/>
    </source>
</evidence>
<feature type="region of interest" description="Disordered" evidence="16">
    <location>
        <begin position="906"/>
        <end position="927"/>
    </location>
</feature>
<dbReference type="InterPro" id="IPR041679">
    <property type="entry name" value="DNA2/NAM7-like_C"/>
</dbReference>
<reference evidence="19 20" key="1">
    <citation type="journal article" date="2014" name="Nat. Commun.">
        <title>Molecular traces of alternative social organization in a termite genome.</title>
        <authorList>
            <person name="Terrapon N."/>
            <person name="Li C."/>
            <person name="Robertson H.M."/>
            <person name="Ji L."/>
            <person name="Meng X."/>
            <person name="Booth W."/>
            <person name="Chen Z."/>
            <person name="Childers C.P."/>
            <person name="Glastad K.M."/>
            <person name="Gokhale K."/>
            <person name="Gowin J."/>
            <person name="Gronenberg W."/>
            <person name="Hermansen R.A."/>
            <person name="Hu H."/>
            <person name="Hunt B.G."/>
            <person name="Huylmans A.K."/>
            <person name="Khalil S.M."/>
            <person name="Mitchell R.D."/>
            <person name="Munoz-Torres M.C."/>
            <person name="Mustard J.A."/>
            <person name="Pan H."/>
            <person name="Reese J.T."/>
            <person name="Scharf M.E."/>
            <person name="Sun F."/>
            <person name="Vogel H."/>
            <person name="Xiao J."/>
            <person name="Yang W."/>
            <person name="Yang Z."/>
            <person name="Yang Z."/>
            <person name="Zhou J."/>
            <person name="Zhu J."/>
            <person name="Brent C.S."/>
            <person name="Elsik C.G."/>
            <person name="Goodisman M.A."/>
            <person name="Liberles D.A."/>
            <person name="Roe R.M."/>
            <person name="Vargo E.L."/>
            <person name="Vilcinskas A."/>
            <person name="Wang J."/>
            <person name="Bornberg-Bauer E."/>
            <person name="Korb J."/>
            <person name="Zhang G."/>
            <person name="Liebig J."/>
        </authorList>
    </citation>
    <scope>NUCLEOTIDE SEQUENCE [LARGE SCALE GENOMIC DNA]</scope>
    <source>
        <tissue evidence="19">Whole organism</tissue>
    </source>
</reference>
<keyword evidence="8" id="KW-0378">Hydrolase</keyword>
<comment type="catalytic activity">
    <reaction evidence="14">
        <text>ATP + H2O = ADP + phosphate + H(+)</text>
        <dbReference type="Rhea" id="RHEA:13065"/>
        <dbReference type="ChEBI" id="CHEBI:15377"/>
        <dbReference type="ChEBI" id="CHEBI:15378"/>
        <dbReference type="ChEBI" id="CHEBI:30616"/>
        <dbReference type="ChEBI" id="CHEBI:43474"/>
        <dbReference type="ChEBI" id="CHEBI:456216"/>
        <dbReference type="EC" id="3.6.4.12"/>
    </reaction>
    <physiologicalReaction direction="left-to-right" evidence="14">
        <dbReference type="Rhea" id="RHEA:13066"/>
    </physiologicalReaction>
</comment>
<dbReference type="GO" id="GO:0043139">
    <property type="term" value="F:5'-3' DNA helicase activity"/>
    <property type="evidence" value="ECO:0007669"/>
    <property type="project" value="TreeGrafter"/>
</dbReference>
<dbReference type="InterPro" id="IPR035896">
    <property type="entry name" value="AN1-like_Znf"/>
</dbReference>
<dbReference type="FunFam" id="3.30.1370.50:FF:000002">
    <property type="entry name" value="Immunoglobulin mu DNA-binding protein 2"/>
    <property type="match status" value="1"/>
</dbReference>
<evidence type="ECO:0000256" key="15">
    <source>
        <dbReference type="PROSITE-ProRule" id="PRU00449"/>
    </source>
</evidence>
<dbReference type="InterPro" id="IPR036867">
    <property type="entry name" value="R3H_dom_sf"/>
</dbReference>
<evidence type="ECO:0008006" key="21">
    <source>
        <dbReference type="Google" id="ProtNLM"/>
    </source>
</evidence>
<dbReference type="CDD" id="cd18044">
    <property type="entry name" value="DEXXQc_SMUBP2"/>
    <property type="match status" value="1"/>
</dbReference>
<comment type="subcellular location">
    <subcellularLocation>
        <location evidence="2">Cytoplasm</location>
    </subcellularLocation>
    <subcellularLocation>
        <location evidence="1">Nucleus</location>
    </subcellularLocation>
</comment>
<dbReference type="SMART" id="SM00487">
    <property type="entry name" value="DEXDc"/>
    <property type="match status" value="1"/>
</dbReference>
<dbReference type="GO" id="GO:0016787">
    <property type="term" value="F:hydrolase activity"/>
    <property type="evidence" value="ECO:0007669"/>
    <property type="project" value="UniProtKB-KW"/>
</dbReference>
<evidence type="ECO:0000256" key="14">
    <source>
        <dbReference type="ARBA" id="ARBA00048432"/>
    </source>
</evidence>
<feature type="domain" description="AN1-type" evidence="17">
    <location>
        <begin position="857"/>
        <end position="906"/>
    </location>
</feature>
<dbReference type="Pfam" id="PF21138">
    <property type="entry name" value="SMUBP-2_HCS1_1B"/>
    <property type="match status" value="1"/>
</dbReference>
<dbReference type="SMART" id="SM00393">
    <property type="entry name" value="R3H"/>
    <property type="match status" value="1"/>
</dbReference>
<dbReference type="FunFam" id="3.40.50.300:FF:000326">
    <property type="entry name" value="P-loop containing nucleoside triphosphate hydrolase"/>
    <property type="match status" value="1"/>
</dbReference>
<keyword evidence="11" id="KW-0067">ATP-binding</keyword>
<dbReference type="InterPro" id="IPR000058">
    <property type="entry name" value="Znf_AN1"/>
</dbReference>
<dbReference type="Gene3D" id="4.10.1110.10">
    <property type="entry name" value="AN1-like Zinc finger"/>
    <property type="match status" value="1"/>
</dbReference>
<dbReference type="SMART" id="SM00154">
    <property type="entry name" value="ZnF_AN1"/>
    <property type="match status" value="1"/>
</dbReference>
<feature type="compositionally biased region" description="Basic and acidic residues" evidence="16">
    <location>
        <begin position="916"/>
        <end position="927"/>
    </location>
</feature>